<feature type="transmembrane region" description="Helical" evidence="6">
    <location>
        <begin position="287"/>
        <end position="309"/>
    </location>
</feature>
<feature type="transmembrane region" description="Helical" evidence="6">
    <location>
        <begin position="24"/>
        <end position="44"/>
    </location>
</feature>
<keyword evidence="3 6" id="KW-0812">Transmembrane</keyword>
<evidence type="ECO:0000313" key="8">
    <source>
        <dbReference type="Proteomes" id="UP000504629"/>
    </source>
</evidence>
<dbReference type="InterPro" id="IPR020846">
    <property type="entry name" value="MFS_dom"/>
</dbReference>
<dbReference type="PROSITE" id="PS50850">
    <property type="entry name" value="MFS"/>
    <property type="match status" value="1"/>
</dbReference>
<accession>A0A6J2J9R7</accession>
<evidence type="ECO:0000256" key="6">
    <source>
        <dbReference type="SAM" id="Phobius"/>
    </source>
</evidence>
<feature type="transmembrane region" description="Helical" evidence="6">
    <location>
        <begin position="469"/>
        <end position="488"/>
    </location>
</feature>
<feature type="transmembrane region" description="Helical" evidence="6">
    <location>
        <begin position="121"/>
        <end position="139"/>
    </location>
</feature>
<dbReference type="InterPro" id="IPR011701">
    <property type="entry name" value="MFS"/>
</dbReference>
<dbReference type="KEGG" id="bman:114239970"/>
<feature type="transmembrane region" description="Helical" evidence="6">
    <location>
        <begin position="64"/>
        <end position="83"/>
    </location>
</feature>
<dbReference type="PANTHER" id="PTHR23511:SF35">
    <property type="entry name" value="MAJOR FACILITATOR SUPERFAMILY (MFS) PROFILE DOMAIN-CONTAINING PROTEIN"/>
    <property type="match status" value="1"/>
</dbReference>
<feature type="transmembrane region" description="Helical" evidence="6">
    <location>
        <begin position="408"/>
        <end position="429"/>
    </location>
</feature>
<dbReference type="Gene3D" id="1.20.1250.20">
    <property type="entry name" value="MFS general substrate transporter like domains"/>
    <property type="match status" value="1"/>
</dbReference>
<organism evidence="8 9">
    <name type="scientific">Bombyx mandarina</name>
    <name type="common">Wild silk moth</name>
    <name type="synonym">Wild silkworm</name>
    <dbReference type="NCBI Taxonomy" id="7092"/>
    <lineage>
        <taxon>Eukaryota</taxon>
        <taxon>Metazoa</taxon>
        <taxon>Ecdysozoa</taxon>
        <taxon>Arthropoda</taxon>
        <taxon>Hexapoda</taxon>
        <taxon>Insecta</taxon>
        <taxon>Pterygota</taxon>
        <taxon>Neoptera</taxon>
        <taxon>Endopterygota</taxon>
        <taxon>Lepidoptera</taxon>
        <taxon>Glossata</taxon>
        <taxon>Ditrysia</taxon>
        <taxon>Bombycoidea</taxon>
        <taxon>Bombycidae</taxon>
        <taxon>Bombycinae</taxon>
        <taxon>Bombyx</taxon>
    </lineage>
</organism>
<dbReference type="OrthoDB" id="433512at2759"/>
<feature type="transmembrane region" description="Helical" evidence="6">
    <location>
        <begin position="193"/>
        <end position="213"/>
    </location>
</feature>
<feature type="transmembrane region" description="Helical" evidence="6">
    <location>
        <begin position="383"/>
        <end position="402"/>
    </location>
</feature>
<feature type="transmembrane region" description="Helical" evidence="6">
    <location>
        <begin position="352"/>
        <end position="371"/>
    </location>
</feature>
<dbReference type="RefSeq" id="XP_028026215.1">
    <property type="nucleotide sequence ID" value="XM_028170414.1"/>
</dbReference>
<comment type="subcellular location">
    <subcellularLocation>
        <location evidence="1">Membrane</location>
        <topology evidence="1">Multi-pass membrane protein</topology>
    </subcellularLocation>
</comment>
<evidence type="ECO:0000256" key="2">
    <source>
        <dbReference type="ARBA" id="ARBA00022448"/>
    </source>
</evidence>
<keyword evidence="8" id="KW-1185">Reference proteome</keyword>
<feature type="transmembrane region" description="Helical" evidence="6">
    <location>
        <begin position="151"/>
        <end position="173"/>
    </location>
</feature>
<evidence type="ECO:0000256" key="4">
    <source>
        <dbReference type="ARBA" id="ARBA00022989"/>
    </source>
</evidence>
<evidence type="ECO:0000313" key="9">
    <source>
        <dbReference type="RefSeq" id="XP_028026215.1"/>
    </source>
</evidence>
<dbReference type="Pfam" id="PF07690">
    <property type="entry name" value="MFS_1"/>
    <property type="match status" value="1"/>
</dbReference>
<dbReference type="PANTHER" id="PTHR23511">
    <property type="entry name" value="SYNAPTIC VESICLE GLYCOPROTEIN 2"/>
    <property type="match status" value="1"/>
</dbReference>
<evidence type="ECO:0000256" key="1">
    <source>
        <dbReference type="ARBA" id="ARBA00004141"/>
    </source>
</evidence>
<evidence type="ECO:0000256" key="3">
    <source>
        <dbReference type="ARBA" id="ARBA00022692"/>
    </source>
</evidence>
<evidence type="ECO:0000256" key="5">
    <source>
        <dbReference type="ARBA" id="ARBA00023136"/>
    </source>
</evidence>
<feature type="domain" description="Major facilitator superfamily (MFS) profile" evidence="7">
    <location>
        <begin position="24"/>
        <end position="493"/>
    </location>
</feature>
<dbReference type="InterPro" id="IPR036259">
    <property type="entry name" value="MFS_trans_sf"/>
</dbReference>
<dbReference type="SUPFAM" id="SSF103473">
    <property type="entry name" value="MFS general substrate transporter"/>
    <property type="match status" value="1"/>
</dbReference>
<feature type="transmembrane region" description="Helical" evidence="6">
    <location>
        <begin position="441"/>
        <end position="463"/>
    </location>
</feature>
<dbReference type="GO" id="GO:0016020">
    <property type="term" value="C:membrane"/>
    <property type="evidence" value="ECO:0007669"/>
    <property type="project" value="UniProtKB-SubCell"/>
</dbReference>
<keyword evidence="5 6" id="KW-0472">Membrane</keyword>
<dbReference type="GO" id="GO:0022857">
    <property type="term" value="F:transmembrane transporter activity"/>
    <property type="evidence" value="ECO:0007669"/>
    <property type="project" value="InterPro"/>
</dbReference>
<evidence type="ECO:0000259" key="7">
    <source>
        <dbReference type="PROSITE" id="PS50850"/>
    </source>
</evidence>
<protein>
    <submittedName>
        <fullName evidence="9">Organic cation/carnitine transporter 7-like</fullName>
    </submittedName>
</protein>
<dbReference type="AlphaFoldDB" id="A0A6J2J9R7"/>
<dbReference type="GeneID" id="114239970"/>
<keyword evidence="2" id="KW-0813">Transport</keyword>
<reference evidence="9" key="1">
    <citation type="submission" date="2025-08" db="UniProtKB">
        <authorList>
            <consortium name="RefSeq"/>
        </authorList>
    </citation>
    <scope>IDENTIFICATION</scope>
    <source>
        <tissue evidence="9">Silk gland</tissue>
    </source>
</reference>
<sequence length="501" mass="54333">MVVKIARVPFEEALNMTGFGKFNLLVFMLCSSIIAAMVFELYSVSYLVPASACELNTTSTQQGLMAGLPLIGVITTSHIWGYLADTRGRKKMLCISMVIGFVAGSSAALAPNWIVLSILKFLSSAAVSGSSALALALIGECTPAIRRSTMLLLTTSALLSSTGVMAILSIPILPMKFSYYIPILNIHFNSWRLLNVIFSLPCALNAIGSMCCYESPKYLLSVGEDEKALEILQGIFKHNSGKSADLYQVESIVLDEDNANKKAKGFWEVLAEQTLPLFKPPLLKSTLLLGFMFILVFICINSFLVWLPFMVDAFMSSVEKGYSGMTMCEMIRVARNETDLEETNSTCSMNRVAMTMVFGICIVLAVLNVVASGVISIIGKRRLFIGIQVMAGVSSILLNVSSMWVVSALLFIAVLSDVINFGFLSAFAVDLYPTFVKAKAICLMVMLGRGSTILGINVLKSLIETNCEAAFYLFGGITLAGGLFGFLLPPDGNLFKQKTKI</sequence>
<gene>
    <name evidence="9" type="primary">LOC114239970</name>
</gene>
<feature type="transmembrane region" description="Helical" evidence="6">
    <location>
        <begin position="95"/>
        <end position="115"/>
    </location>
</feature>
<proteinExistence type="predicted"/>
<dbReference type="Proteomes" id="UP000504629">
    <property type="component" value="Unplaced"/>
</dbReference>
<keyword evidence="4 6" id="KW-1133">Transmembrane helix</keyword>
<name>A0A6J2J9R7_BOMMA</name>